<sequence length="49" mass="5478">MSTKTTHIRIFVTSSAQKSSHIYIIMTAFLSHFLLNSAIVLLAAELEKN</sequence>
<evidence type="ECO:0000313" key="2">
    <source>
        <dbReference type="EMBL" id="SFB41854.1"/>
    </source>
</evidence>
<reference evidence="2 3" key="1">
    <citation type="submission" date="2016-10" db="EMBL/GenBank/DDBJ databases">
        <authorList>
            <person name="de Groot N.N."/>
        </authorList>
    </citation>
    <scope>NUCLEOTIDE SEQUENCE [LARGE SCALE GENOMIC DNA]</scope>
    <source>
        <strain evidence="2 3">DSM 23399</strain>
    </source>
</reference>
<keyword evidence="1" id="KW-1133">Transmembrane helix</keyword>
<evidence type="ECO:0000313" key="3">
    <source>
        <dbReference type="Proteomes" id="UP000198790"/>
    </source>
</evidence>
<organism evidence="2 3">
    <name type="scientific">Algoriphagus aquimarinus</name>
    <dbReference type="NCBI Taxonomy" id="237018"/>
    <lineage>
        <taxon>Bacteria</taxon>
        <taxon>Pseudomonadati</taxon>
        <taxon>Bacteroidota</taxon>
        <taxon>Cytophagia</taxon>
        <taxon>Cytophagales</taxon>
        <taxon>Cyclobacteriaceae</taxon>
        <taxon>Algoriphagus</taxon>
    </lineage>
</organism>
<proteinExistence type="predicted"/>
<feature type="transmembrane region" description="Helical" evidence="1">
    <location>
        <begin position="21"/>
        <end position="44"/>
    </location>
</feature>
<dbReference type="EMBL" id="FOKK01000009">
    <property type="protein sequence ID" value="SFB41854.1"/>
    <property type="molecule type" value="Genomic_DNA"/>
</dbReference>
<protein>
    <submittedName>
        <fullName evidence="2">Uncharacterized protein</fullName>
    </submittedName>
</protein>
<keyword evidence="1" id="KW-0472">Membrane</keyword>
<keyword evidence="3" id="KW-1185">Reference proteome</keyword>
<gene>
    <name evidence="2" type="ORF">SAMN04489723_109156</name>
</gene>
<dbReference type="AlphaFoldDB" id="A0A1I1AUY1"/>
<keyword evidence="1" id="KW-0812">Transmembrane</keyword>
<dbReference type="Proteomes" id="UP000198790">
    <property type="component" value="Unassembled WGS sequence"/>
</dbReference>
<accession>A0A1I1AUY1</accession>
<evidence type="ECO:0000256" key="1">
    <source>
        <dbReference type="SAM" id="Phobius"/>
    </source>
</evidence>
<name>A0A1I1AUY1_9BACT</name>